<dbReference type="RefSeq" id="WP_331846430.1">
    <property type="nucleotide sequence ID" value="NZ_JAZHPZ010000004.1"/>
</dbReference>
<feature type="transmembrane region" description="Helical" evidence="1">
    <location>
        <begin position="104"/>
        <end position="126"/>
    </location>
</feature>
<feature type="transmembrane region" description="Helical" evidence="1">
    <location>
        <begin position="48"/>
        <end position="69"/>
    </location>
</feature>
<dbReference type="EMBL" id="JAZHPZ010000004">
    <property type="protein sequence ID" value="MEF2966198.1"/>
    <property type="molecule type" value="Genomic_DNA"/>
</dbReference>
<proteinExistence type="predicted"/>
<sequence length="240" mass="27780">MHTWKDAWAIFMKDLRIDRLYLLWNVIFMVYMGVMLSIMFQPRVEENLLIHPTVDFLMLLLFPLIGFYFSRRSFNYFKEDSYTQMLLFYRTLPIPVSTIIKSRLIQLFTAILFNGLILFATIYFLSNVFDLKLSLEQYIAFALTWIGFSLAVNGVYIYLELTCKGRTYLWATFLIVIVSVLVSIVVSLYGGSLFKISLNLSRGYGLLSPLMWGALAGGLLILGLLSGATRRKLVRRDLIR</sequence>
<gene>
    <name evidence="2" type="ORF">V3851_10185</name>
</gene>
<keyword evidence="1" id="KW-1133">Transmembrane helix</keyword>
<accession>A0ABU7VSC2</accession>
<feature type="transmembrane region" description="Helical" evidence="1">
    <location>
        <begin position="21"/>
        <end position="42"/>
    </location>
</feature>
<name>A0ABU7VSC2_9BACL</name>
<dbReference type="Proteomes" id="UP001306950">
    <property type="component" value="Unassembled WGS sequence"/>
</dbReference>
<keyword evidence="1" id="KW-0472">Membrane</keyword>
<feature type="transmembrane region" description="Helical" evidence="1">
    <location>
        <begin position="210"/>
        <end position="228"/>
    </location>
</feature>
<comment type="caution">
    <text evidence="2">The sequence shown here is derived from an EMBL/GenBank/DDBJ whole genome shotgun (WGS) entry which is preliminary data.</text>
</comment>
<feature type="transmembrane region" description="Helical" evidence="1">
    <location>
        <begin position="138"/>
        <end position="159"/>
    </location>
</feature>
<evidence type="ECO:0000313" key="3">
    <source>
        <dbReference type="Proteomes" id="UP001306950"/>
    </source>
</evidence>
<evidence type="ECO:0000256" key="1">
    <source>
        <dbReference type="SAM" id="Phobius"/>
    </source>
</evidence>
<reference evidence="2 3" key="1">
    <citation type="submission" date="2024-02" db="EMBL/GenBank/DDBJ databases">
        <title>A nitrogen-fixing paenibacillus bacterium.</title>
        <authorList>
            <person name="Zhang W.L."/>
            <person name="Chen S.F."/>
        </authorList>
    </citation>
    <scope>NUCLEOTIDE SEQUENCE [LARGE SCALE GENOMIC DNA]</scope>
    <source>
        <strain evidence="2 3">M1</strain>
    </source>
</reference>
<organism evidence="2 3">
    <name type="scientific">Paenibacillus haidiansis</name>
    <dbReference type="NCBI Taxonomy" id="1574488"/>
    <lineage>
        <taxon>Bacteria</taxon>
        <taxon>Bacillati</taxon>
        <taxon>Bacillota</taxon>
        <taxon>Bacilli</taxon>
        <taxon>Bacillales</taxon>
        <taxon>Paenibacillaceae</taxon>
        <taxon>Paenibacillus</taxon>
    </lineage>
</organism>
<evidence type="ECO:0000313" key="2">
    <source>
        <dbReference type="EMBL" id="MEF2966198.1"/>
    </source>
</evidence>
<feature type="transmembrane region" description="Helical" evidence="1">
    <location>
        <begin position="168"/>
        <end position="190"/>
    </location>
</feature>
<keyword evidence="3" id="KW-1185">Reference proteome</keyword>
<keyword evidence="1" id="KW-0812">Transmembrane</keyword>
<protein>
    <recommendedName>
        <fullName evidence="4">ABC transporter permease</fullName>
    </recommendedName>
</protein>
<evidence type="ECO:0008006" key="4">
    <source>
        <dbReference type="Google" id="ProtNLM"/>
    </source>
</evidence>